<dbReference type="CDD" id="cd06261">
    <property type="entry name" value="TM_PBP2"/>
    <property type="match status" value="1"/>
</dbReference>
<keyword evidence="3 6" id="KW-0812">Transmembrane</keyword>
<dbReference type="RefSeq" id="WP_078712054.1">
    <property type="nucleotide sequence ID" value="NZ_FUWY01000004.1"/>
</dbReference>
<feature type="domain" description="ABC transmembrane type-1" evidence="7">
    <location>
        <begin position="16"/>
        <end position="195"/>
    </location>
</feature>
<comment type="subcellular location">
    <subcellularLocation>
        <location evidence="6">Cell membrane</location>
        <topology evidence="6">Multi-pass membrane protein</topology>
    </subcellularLocation>
    <subcellularLocation>
        <location evidence="1">Membrane</location>
        <topology evidence="1">Multi-pass membrane protein</topology>
    </subcellularLocation>
</comment>
<sequence>MFNYLSELGVIVFDKMAEHLFIASIALVMGIVVALPIAILLANKKKLAQFAISICTILQTIPSLALLAIMVPLFGIGILPAVIALFIYSLLPILRNTVLGMRSIDPSLIDAAKGMGMSEKQIIIQVQMSLALPVIMAGIRLSAVYVIGWTTLASFIGAGGIGDLIFSGLANFDIPLIILGTLSVTTMALFVDLMLGKLEKRLAPRTSSKKIGGMSNG</sequence>
<dbReference type="InterPro" id="IPR051204">
    <property type="entry name" value="ABC_transp_perm/SBD"/>
</dbReference>
<dbReference type="SUPFAM" id="SSF161098">
    <property type="entry name" value="MetI-like"/>
    <property type="match status" value="1"/>
</dbReference>
<dbReference type="PANTHER" id="PTHR30177">
    <property type="entry name" value="GLYCINE BETAINE/L-PROLINE TRANSPORT SYSTEM PERMEASE PROTEIN PROW"/>
    <property type="match status" value="1"/>
</dbReference>
<dbReference type="AlphaFoldDB" id="A0A1T4NK04"/>
<dbReference type="Gene3D" id="1.10.3720.10">
    <property type="entry name" value="MetI-like"/>
    <property type="match status" value="1"/>
</dbReference>
<evidence type="ECO:0000313" key="9">
    <source>
        <dbReference type="Proteomes" id="UP000243297"/>
    </source>
</evidence>
<keyword evidence="5 6" id="KW-0472">Membrane</keyword>
<dbReference type="InterPro" id="IPR000515">
    <property type="entry name" value="MetI-like"/>
</dbReference>
<protein>
    <submittedName>
        <fullName evidence="8">Osmoprotectant transport system permease protein</fullName>
    </submittedName>
</protein>
<evidence type="ECO:0000256" key="1">
    <source>
        <dbReference type="ARBA" id="ARBA00004141"/>
    </source>
</evidence>
<name>A0A1T4NK04_9FIRM</name>
<evidence type="ECO:0000256" key="4">
    <source>
        <dbReference type="ARBA" id="ARBA00022989"/>
    </source>
</evidence>
<feature type="transmembrane region" description="Helical" evidence="6">
    <location>
        <begin position="146"/>
        <end position="170"/>
    </location>
</feature>
<accession>A0A1T4NK04</accession>
<reference evidence="9" key="1">
    <citation type="submission" date="2017-02" db="EMBL/GenBank/DDBJ databases">
        <authorList>
            <person name="Varghese N."/>
            <person name="Submissions S."/>
        </authorList>
    </citation>
    <scope>NUCLEOTIDE SEQUENCE [LARGE SCALE GENOMIC DNA]</scope>
    <source>
        <strain evidence="9">ATCC 25662</strain>
    </source>
</reference>
<dbReference type="PANTHER" id="PTHR30177:SF28">
    <property type="entry name" value="CHOLINE TRANSPORT SYSTEM PERMEASE PROTEIN OPUBB"/>
    <property type="match status" value="1"/>
</dbReference>
<keyword evidence="2 6" id="KW-0813">Transport</keyword>
<evidence type="ECO:0000256" key="3">
    <source>
        <dbReference type="ARBA" id="ARBA00022692"/>
    </source>
</evidence>
<dbReference type="Pfam" id="PF00528">
    <property type="entry name" value="BPD_transp_1"/>
    <property type="match status" value="1"/>
</dbReference>
<evidence type="ECO:0000256" key="2">
    <source>
        <dbReference type="ARBA" id="ARBA00022448"/>
    </source>
</evidence>
<dbReference type="GO" id="GO:0031460">
    <property type="term" value="P:glycine betaine transport"/>
    <property type="evidence" value="ECO:0007669"/>
    <property type="project" value="TreeGrafter"/>
</dbReference>
<dbReference type="GO" id="GO:0005886">
    <property type="term" value="C:plasma membrane"/>
    <property type="evidence" value="ECO:0007669"/>
    <property type="project" value="UniProtKB-SubCell"/>
</dbReference>
<feature type="transmembrane region" description="Helical" evidence="6">
    <location>
        <begin position="20"/>
        <end position="43"/>
    </location>
</feature>
<evidence type="ECO:0000313" key="8">
    <source>
        <dbReference type="EMBL" id="SJZ79396.1"/>
    </source>
</evidence>
<dbReference type="InterPro" id="IPR035906">
    <property type="entry name" value="MetI-like_sf"/>
</dbReference>
<dbReference type="Proteomes" id="UP000243297">
    <property type="component" value="Unassembled WGS sequence"/>
</dbReference>
<evidence type="ECO:0000256" key="5">
    <source>
        <dbReference type="ARBA" id="ARBA00023136"/>
    </source>
</evidence>
<organism evidence="8 9">
    <name type="scientific">Anaerorhabdus furcosa</name>
    <dbReference type="NCBI Taxonomy" id="118967"/>
    <lineage>
        <taxon>Bacteria</taxon>
        <taxon>Bacillati</taxon>
        <taxon>Bacillota</taxon>
        <taxon>Erysipelotrichia</taxon>
        <taxon>Erysipelotrichales</taxon>
        <taxon>Erysipelotrichaceae</taxon>
        <taxon>Anaerorhabdus</taxon>
    </lineage>
</organism>
<keyword evidence="4 6" id="KW-1133">Transmembrane helix</keyword>
<dbReference type="GO" id="GO:0055085">
    <property type="term" value="P:transmembrane transport"/>
    <property type="evidence" value="ECO:0007669"/>
    <property type="project" value="InterPro"/>
</dbReference>
<dbReference type="PROSITE" id="PS50928">
    <property type="entry name" value="ABC_TM1"/>
    <property type="match status" value="1"/>
</dbReference>
<dbReference type="STRING" id="118967.SAMN02745191_1662"/>
<evidence type="ECO:0000259" key="7">
    <source>
        <dbReference type="PROSITE" id="PS50928"/>
    </source>
</evidence>
<gene>
    <name evidence="8" type="ORF">SAMN02745191_1662</name>
</gene>
<feature type="transmembrane region" description="Helical" evidence="6">
    <location>
        <begin position="176"/>
        <end position="195"/>
    </location>
</feature>
<feature type="transmembrane region" description="Helical" evidence="6">
    <location>
        <begin position="64"/>
        <end position="91"/>
    </location>
</feature>
<dbReference type="FunFam" id="1.10.3720.10:FF:000001">
    <property type="entry name" value="Glycine betaine ABC transporter, permease"/>
    <property type="match status" value="1"/>
</dbReference>
<keyword evidence="9" id="KW-1185">Reference proteome</keyword>
<dbReference type="EMBL" id="FUWY01000004">
    <property type="protein sequence ID" value="SJZ79396.1"/>
    <property type="molecule type" value="Genomic_DNA"/>
</dbReference>
<evidence type="ECO:0000256" key="6">
    <source>
        <dbReference type="RuleBase" id="RU363032"/>
    </source>
</evidence>
<proteinExistence type="inferred from homology"/>
<comment type="similarity">
    <text evidence="6">Belongs to the binding-protein-dependent transport system permease family.</text>
</comment>
<dbReference type="OrthoDB" id="9801163at2"/>